<proteinExistence type="predicted"/>
<dbReference type="EMBL" id="JABWTA010000001">
    <property type="protein sequence ID" value="NVE95232.1"/>
    <property type="molecule type" value="Genomic_DNA"/>
</dbReference>
<name>A0A850HIB9_9SPHN</name>
<dbReference type="PANTHER" id="PTHR34475">
    <property type="match status" value="1"/>
</dbReference>
<evidence type="ECO:0000313" key="2">
    <source>
        <dbReference type="Proteomes" id="UP000546031"/>
    </source>
</evidence>
<dbReference type="Proteomes" id="UP000546031">
    <property type="component" value="Unassembled WGS sequence"/>
</dbReference>
<reference evidence="1 2" key="1">
    <citation type="submission" date="2020-06" db="EMBL/GenBank/DDBJ databases">
        <title>Altererythrobacter lutimaris sp. nov., a marine bacterium isolated from a tidal flat.</title>
        <authorList>
            <person name="Kim D."/>
            <person name="Yoo Y."/>
            <person name="Kim J.-J."/>
        </authorList>
    </citation>
    <scope>NUCLEOTIDE SEQUENCE [LARGE SCALE GENOMIC DNA]</scope>
    <source>
        <strain evidence="1 2">JGD-16</strain>
    </source>
</reference>
<protein>
    <submittedName>
        <fullName evidence="1">Helix-turn-helix domain-containing protein</fullName>
    </submittedName>
</protein>
<keyword evidence="2" id="KW-1185">Reference proteome</keyword>
<dbReference type="GO" id="GO:0003677">
    <property type="term" value="F:DNA binding"/>
    <property type="evidence" value="ECO:0007669"/>
    <property type="project" value="InterPro"/>
</dbReference>
<dbReference type="InterPro" id="IPR050400">
    <property type="entry name" value="Bact_Cytoskel_RodZ"/>
</dbReference>
<dbReference type="InterPro" id="IPR010982">
    <property type="entry name" value="Lambda_DNA-bd_dom_sf"/>
</dbReference>
<organism evidence="1 2">
    <name type="scientific">Altererythrobacter lutimaris</name>
    <dbReference type="NCBI Taxonomy" id="2743979"/>
    <lineage>
        <taxon>Bacteria</taxon>
        <taxon>Pseudomonadati</taxon>
        <taxon>Pseudomonadota</taxon>
        <taxon>Alphaproteobacteria</taxon>
        <taxon>Sphingomonadales</taxon>
        <taxon>Erythrobacteraceae</taxon>
        <taxon>Altererythrobacter</taxon>
    </lineage>
</organism>
<dbReference type="Pfam" id="PF13413">
    <property type="entry name" value="HTH_25"/>
    <property type="match status" value="1"/>
</dbReference>
<evidence type="ECO:0000313" key="1">
    <source>
        <dbReference type="EMBL" id="NVE95232.1"/>
    </source>
</evidence>
<dbReference type="PANTHER" id="PTHR34475:SF1">
    <property type="entry name" value="CYTOSKELETON PROTEIN RODZ"/>
    <property type="match status" value="1"/>
</dbReference>
<comment type="caution">
    <text evidence="1">The sequence shown here is derived from an EMBL/GenBank/DDBJ whole genome shotgun (WGS) entry which is preliminary data.</text>
</comment>
<gene>
    <name evidence="1" type="ORF">HUO12_10010</name>
</gene>
<dbReference type="AlphaFoldDB" id="A0A850HIB9"/>
<dbReference type="Gene3D" id="1.10.260.40">
    <property type="entry name" value="lambda repressor-like DNA-binding domains"/>
    <property type="match status" value="1"/>
</dbReference>
<sequence length="100" mass="11041">MARRDAGLSVADVAERTKVSCHYLKALESEAFHRLPSRVHTFGFARAFAKAVALDDGEISEALRVKLDQNAPENDAVPAEAAPQRPRGRFANMLRTMSLF</sequence>
<accession>A0A850HIB9</accession>